<dbReference type="InterPro" id="IPR003594">
    <property type="entry name" value="HATPase_dom"/>
</dbReference>
<dbReference type="InterPro" id="IPR036890">
    <property type="entry name" value="HATPase_C_sf"/>
</dbReference>
<feature type="transmembrane region" description="Helical" evidence="12">
    <location>
        <begin position="12"/>
        <end position="36"/>
    </location>
</feature>
<keyword evidence="7 15" id="KW-0418">Kinase</keyword>
<evidence type="ECO:0000256" key="12">
    <source>
        <dbReference type="SAM" id="Phobius"/>
    </source>
</evidence>
<dbReference type="Proteomes" id="UP000189733">
    <property type="component" value="Unassembled WGS sequence"/>
</dbReference>
<evidence type="ECO:0000256" key="3">
    <source>
        <dbReference type="ARBA" id="ARBA00022553"/>
    </source>
</evidence>
<dbReference type="PROSITE" id="PS50109">
    <property type="entry name" value="HIS_KIN"/>
    <property type="match status" value="1"/>
</dbReference>
<evidence type="ECO:0000313" key="15">
    <source>
        <dbReference type="EMBL" id="SKA79732.1"/>
    </source>
</evidence>
<evidence type="ECO:0000259" key="13">
    <source>
        <dbReference type="PROSITE" id="PS50109"/>
    </source>
</evidence>
<dbReference type="PROSITE" id="PS51007">
    <property type="entry name" value="CYTC"/>
    <property type="match status" value="1"/>
</dbReference>
<dbReference type="GO" id="GO:0020037">
    <property type="term" value="F:heme binding"/>
    <property type="evidence" value="ECO:0007669"/>
    <property type="project" value="InterPro"/>
</dbReference>
<dbReference type="InterPro" id="IPR003661">
    <property type="entry name" value="HisK_dim/P_dom"/>
</dbReference>
<accession>A0A1T4WQT1</accession>
<dbReference type="AlphaFoldDB" id="A0A1T4WQT1"/>
<dbReference type="Gene3D" id="1.10.287.130">
    <property type="match status" value="1"/>
</dbReference>
<dbReference type="EC" id="2.7.13.3" evidence="2"/>
<keyword evidence="3" id="KW-0597">Phosphoprotein</keyword>
<evidence type="ECO:0000256" key="7">
    <source>
        <dbReference type="ARBA" id="ARBA00022777"/>
    </source>
</evidence>
<keyword evidence="16" id="KW-1185">Reference proteome</keyword>
<evidence type="ECO:0000256" key="9">
    <source>
        <dbReference type="ARBA" id="ARBA00023004"/>
    </source>
</evidence>
<gene>
    <name evidence="15" type="ORF">SAMN02745702_02567</name>
</gene>
<evidence type="ECO:0000313" key="16">
    <source>
        <dbReference type="Proteomes" id="UP000189733"/>
    </source>
</evidence>
<evidence type="ECO:0000256" key="8">
    <source>
        <dbReference type="ARBA" id="ARBA00022840"/>
    </source>
</evidence>
<dbReference type="GO" id="GO:0000155">
    <property type="term" value="F:phosphorelay sensor kinase activity"/>
    <property type="evidence" value="ECO:0007669"/>
    <property type="project" value="InterPro"/>
</dbReference>
<dbReference type="GO" id="GO:0009055">
    <property type="term" value="F:electron transfer activity"/>
    <property type="evidence" value="ECO:0007669"/>
    <property type="project" value="InterPro"/>
</dbReference>
<comment type="catalytic activity">
    <reaction evidence="1">
        <text>ATP + protein L-histidine = ADP + protein N-phospho-L-histidine.</text>
        <dbReference type="EC" id="2.7.13.3"/>
    </reaction>
</comment>
<dbReference type="EMBL" id="FUYA01000010">
    <property type="protein sequence ID" value="SKA79732.1"/>
    <property type="molecule type" value="Genomic_DNA"/>
</dbReference>
<keyword evidence="8" id="KW-0067">ATP-binding</keyword>
<keyword evidence="12" id="KW-1133">Transmembrane helix</keyword>
<evidence type="ECO:0000256" key="6">
    <source>
        <dbReference type="ARBA" id="ARBA00022741"/>
    </source>
</evidence>
<keyword evidence="12" id="KW-0472">Membrane</keyword>
<dbReference type="GO" id="GO:0005524">
    <property type="term" value="F:ATP binding"/>
    <property type="evidence" value="ECO:0007669"/>
    <property type="project" value="UniProtKB-KW"/>
</dbReference>
<dbReference type="InterPro" id="IPR021796">
    <property type="entry name" value="Tll0287-like_dom"/>
</dbReference>
<evidence type="ECO:0000256" key="1">
    <source>
        <dbReference type="ARBA" id="ARBA00000085"/>
    </source>
</evidence>
<keyword evidence="10" id="KW-0902">Two-component regulatory system</keyword>
<evidence type="ECO:0000256" key="2">
    <source>
        <dbReference type="ARBA" id="ARBA00012438"/>
    </source>
</evidence>
<organism evidence="15 16">
    <name type="scientific">Desulfobaculum bizertense DSM 18034</name>
    <dbReference type="NCBI Taxonomy" id="1121442"/>
    <lineage>
        <taxon>Bacteria</taxon>
        <taxon>Pseudomonadati</taxon>
        <taxon>Thermodesulfobacteriota</taxon>
        <taxon>Desulfovibrionia</taxon>
        <taxon>Desulfovibrionales</taxon>
        <taxon>Desulfovibrionaceae</taxon>
        <taxon>Desulfobaculum</taxon>
    </lineage>
</organism>
<dbReference type="Pfam" id="PF11845">
    <property type="entry name" value="Tll0287-like"/>
    <property type="match status" value="1"/>
</dbReference>
<dbReference type="PRINTS" id="PR00344">
    <property type="entry name" value="BCTRLSENSOR"/>
</dbReference>
<dbReference type="PANTHER" id="PTHR43065:SF10">
    <property type="entry name" value="PEROXIDE STRESS-ACTIVATED HISTIDINE KINASE MAK3"/>
    <property type="match status" value="1"/>
</dbReference>
<evidence type="ECO:0000256" key="11">
    <source>
        <dbReference type="PROSITE-ProRule" id="PRU00433"/>
    </source>
</evidence>
<protein>
    <recommendedName>
        <fullName evidence="2">histidine kinase</fullName>
        <ecNumber evidence="2">2.7.13.3</ecNumber>
    </recommendedName>
</protein>
<dbReference type="STRING" id="1121442.SAMN02745702_02567"/>
<evidence type="ECO:0000259" key="14">
    <source>
        <dbReference type="PROSITE" id="PS51007"/>
    </source>
</evidence>
<keyword evidence="12" id="KW-0812">Transmembrane</keyword>
<reference evidence="15 16" key="1">
    <citation type="submission" date="2017-02" db="EMBL/GenBank/DDBJ databases">
        <authorList>
            <person name="Peterson S.W."/>
        </authorList>
    </citation>
    <scope>NUCLEOTIDE SEQUENCE [LARGE SCALE GENOMIC DNA]</scope>
    <source>
        <strain evidence="15 16">DSM 18034</strain>
    </source>
</reference>
<name>A0A1T4WQT1_9BACT</name>
<evidence type="ECO:0000256" key="10">
    <source>
        <dbReference type="ARBA" id="ARBA00023012"/>
    </source>
</evidence>
<dbReference type="CDD" id="cd00082">
    <property type="entry name" value="HisKA"/>
    <property type="match status" value="1"/>
</dbReference>
<dbReference type="InterPro" id="IPR005467">
    <property type="entry name" value="His_kinase_dom"/>
</dbReference>
<dbReference type="Gene3D" id="3.30.565.10">
    <property type="entry name" value="Histidine kinase-like ATPase, C-terminal domain"/>
    <property type="match status" value="1"/>
</dbReference>
<sequence>MRVARPKKLQTKFLLGLAGIALCGGLIFACGLYFHLRSLLEAEVSSKSALLLSQVEAVRTYVRNTLRPKMYEVLPNGEFVIEGMSTSYITRKVMDEMALSGAEPHNYRRVATNARNPRYEANSRERQLIAKFQHDPTLQNYSGFETIAGQEFFVQARPVRFVASCMKCHGVPEDAPKELLDRYGTTRGFGHTLNSIAGVTSVTLPVGSALSRIRGATLGYVSLALAGALFSFAIVNILFNRVVVHNMRRLTDVLASHFFEQADTKVLDELGKGDEIEDVLLGVEQLASHLSTARRKLENYAVNLKKMVDDRTADLSYEAMERNTDVQLFVSLLNALNESHTREDLLRGALPKIGKRFRLQSLTFICTQGMQSYYTWPQRDQAPKLPQNWTGIVAHGQTYISHNCAYIPVRSSNHSIEGYLCLFFEDNSELEPGQVREILTAVGQQLGIALENLTALDTLLTQNAILESIVEGIADPLLLIDEECSVILANSAALALGTNGEGRGAEQVLHRFGLSAKKGETCPLQMMLVKGEPLFYEEEFKDGRSFQISIYPVANSASSDTRAVVYARENTAEKQMLEQMQQNEKLVTVGKMAAGLAHEINNPLGVIACYAELLRSTSTEAQEQADISVILRHTKQAQRVLQDLLNFARPRQTSTGPCHPAEVLRMVGDVFSVQAEAKHSTLELRIPEELPLISASTEALEQILSNLLINALDAIPRDTGRITVTARHNSEKNTVTIITADNGPGIPRKISSHIFDPFFTTKDVGQGTGLGLAVVYGLITDIGGTITVHNDGGAIFTMTFPVAEAETHND</sequence>
<dbReference type="Pfam" id="PF02518">
    <property type="entry name" value="HATPase_c"/>
    <property type="match status" value="1"/>
</dbReference>
<keyword evidence="11" id="KW-0349">Heme</keyword>
<dbReference type="PANTHER" id="PTHR43065">
    <property type="entry name" value="SENSOR HISTIDINE KINASE"/>
    <property type="match status" value="1"/>
</dbReference>
<feature type="transmembrane region" description="Helical" evidence="12">
    <location>
        <begin position="218"/>
        <end position="239"/>
    </location>
</feature>
<dbReference type="GO" id="GO:0046872">
    <property type="term" value="F:metal ion binding"/>
    <property type="evidence" value="ECO:0007669"/>
    <property type="project" value="UniProtKB-KW"/>
</dbReference>
<dbReference type="PROSITE" id="PS51257">
    <property type="entry name" value="PROKAR_LIPOPROTEIN"/>
    <property type="match status" value="1"/>
</dbReference>
<dbReference type="CDD" id="cd00075">
    <property type="entry name" value="HATPase"/>
    <property type="match status" value="1"/>
</dbReference>
<dbReference type="Pfam" id="PF00512">
    <property type="entry name" value="HisKA"/>
    <property type="match status" value="1"/>
</dbReference>
<dbReference type="SUPFAM" id="SSF47384">
    <property type="entry name" value="Homodimeric domain of signal transducing histidine kinase"/>
    <property type="match status" value="1"/>
</dbReference>
<dbReference type="SMART" id="SM00388">
    <property type="entry name" value="HisKA"/>
    <property type="match status" value="1"/>
</dbReference>
<dbReference type="RefSeq" id="WP_078685840.1">
    <property type="nucleotide sequence ID" value="NZ_FUYA01000010.1"/>
</dbReference>
<feature type="domain" description="Histidine kinase" evidence="13">
    <location>
        <begin position="595"/>
        <end position="804"/>
    </location>
</feature>
<keyword evidence="9 11" id="KW-0408">Iron</keyword>
<keyword evidence="4" id="KW-0808">Transferase</keyword>
<keyword evidence="6" id="KW-0547">Nucleotide-binding</keyword>
<evidence type="ECO:0000256" key="5">
    <source>
        <dbReference type="ARBA" id="ARBA00022723"/>
    </source>
</evidence>
<dbReference type="Gene3D" id="3.30.450.20">
    <property type="entry name" value="PAS domain"/>
    <property type="match status" value="1"/>
</dbReference>
<dbReference type="InterPro" id="IPR036097">
    <property type="entry name" value="HisK_dim/P_sf"/>
</dbReference>
<dbReference type="SUPFAM" id="SSF55874">
    <property type="entry name" value="ATPase domain of HSP90 chaperone/DNA topoisomerase II/histidine kinase"/>
    <property type="match status" value="1"/>
</dbReference>
<keyword evidence="5 11" id="KW-0479">Metal-binding</keyword>
<dbReference type="SMART" id="SM00387">
    <property type="entry name" value="HATPase_c"/>
    <property type="match status" value="1"/>
</dbReference>
<feature type="domain" description="Cytochrome c" evidence="14">
    <location>
        <begin position="144"/>
        <end position="287"/>
    </location>
</feature>
<proteinExistence type="predicted"/>
<dbReference type="InterPro" id="IPR004358">
    <property type="entry name" value="Sig_transdc_His_kin-like_C"/>
</dbReference>
<dbReference type="OrthoDB" id="9805967at2"/>
<evidence type="ECO:0000256" key="4">
    <source>
        <dbReference type="ARBA" id="ARBA00022679"/>
    </source>
</evidence>
<dbReference type="InterPro" id="IPR009056">
    <property type="entry name" value="Cyt_c-like_dom"/>
</dbReference>